<dbReference type="RefSeq" id="WP_209027292.1">
    <property type="nucleotide sequence ID" value="NZ_CP072455.1"/>
</dbReference>
<accession>A0ABX7VF35</accession>
<organism evidence="7 8">
    <name type="scientific">Xenorhabdus budapestensis</name>
    <dbReference type="NCBI Taxonomy" id="290110"/>
    <lineage>
        <taxon>Bacteria</taxon>
        <taxon>Pseudomonadati</taxon>
        <taxon>Pseudomonadota</taxon>
        <taxon>Gammaproteobacteria</taxon>
        <taxon>Enterobacterales</taxon>
        <taxon>Morganellaceae</taxon>
        <taxon>Xenorhabdus</taxon>
    </lineage>
</organism>
<dbReference type="EMBL" id="CP072455">
    <property type="protein sequence ID" value="QTL39404.1"/>
    <property type="molecule type" value="Genomic_DNA"/>
</dbReference>
<dbReference type="InterPro" id="IPR003339">
    <property type="entry name" value="ABC/ECF_trnsptr_transmembrane"/>
</dbReference>
<gene>
    <name evidence="7" type="ORF">HGO23_16580</name>
</gene>
<comment type="subcellular location">
    <subcellularLocation>
        <location evidence="1">Membrane</location>
        <topology evidence="1">Multi-pass membrane protein</topology>
    </subcellularLocation>
</comment>
<protein>
    <submittedName>
        <fullName evidence="7">Energy-coupling factor transporter transmembrane protein EcfT</fullName>
    </submittedName>
</protein>
<name>A0ABX7VF35_XENBU</name>
<proteinExistence type="inferred from homology"/>
<evidence type="ECO:0000313" key="8">
    <source>
        <dbReference type="Proteomes" id="UP000665047"/>
    </source>
</evidence>
<evidence type="ECO:0000256" key="5">
    <source>
        <dbReference type="ARBA" id="ARBA00023136"/>
    </source>
</evidence>
<sequence length="199" mass="22278">MNFTEYIPGNSFIHRILPKYKLLMLVFISILLLVFSSFIAYGLMLFCLLCLYILTHISINLIWKQLKPFILVLCVIFIAQLFFSSWQSAVLVIMRLVILLLMAALVMLTTRSSDILDVLEKALSGLRYVGINPAKVSFAISLSLRFIPVIAAITSEIKEAQRARGLESSIIAIAIPLIVKILKMADDIAAAIEARSYNP</sequence>
<dbReference type="PANTHER" id="PTHR33514:SF13">
    <property type="entry name" value="PROTEIN ABCI12, CHLOROPLASTIC"/>
    <property type="match status" value="1"/>
</dbReference>
<dbReference type="Pfam" id="PF02361">
    <property type="entry name" value="CbiQ"/>
    <property type="match status" value="1"/>
</dbReference>
<feature type="transmembrane region" description="Helical" evidence="6">
    <location>
        <begin position="89"/>
        <end position="108"/>
    </location>
</feature>
<evidence type="ECO:0000256" key="2">
    <source>
        <dbReference type="ARBA" id="ARBA00008564"/>
    </source>
</evidence>
<evidence type="ECO:0000256" key="4">
    <source>
        <dbReference type="ARBA" id="ARBA00022989"/>
    </source>
</evidence>
<keyword evidence="3 6" id="KW-0812">Transmembrane</keyword>
<evidence type="ECO:0000313" key="7">
    <source>
        <dbReference type="EMBL" id="QTL39404.1"/>
    </source>
</evidence>
<evidence type="ECO:0000256" key="6">
    <source>
        <dbReference type="SAM" id="Phobius"/>
    </source>
</evidence>
<dbReference type="CDD" id="cd16914">
    <property type="entry name" value="EcfT"/>
    <property type="match status" value="1"/>
</dbReference>
<evidence type="ECO:0000256" key="3">
    <source>
        <dbReference type="ARBA" id="ARBA00022692"/>
    </source>
</evidence>
<evidence type="ECO:0000256" key="1">
    <source>
        <dbReference type="ARBA" id="ARBA00004141"/>
    </source>
</evidence>
<keyword evidence="4 6" id="KW-1133">Transmembrane helix</keyword>
<dbReference type="PANTHER" id="PTHR33514">
    <property type="entry name" value="PROTEIN ABCI12, CHLOROPLASTIC"/>
    <property type="match status" value="1"/>
</dbReference>
<feature type="transmembrane region" description="Helical" evidence="6">
    <location>
        <begin position="22"/>
        <end position="54"/>
    </location>
</feature>
<dbReference type="Proteomes" id="UP000665047">
    <property type="component" value="Chromosome"/>
</dbReference>
<keyword evidence="5 6" id="KW-0472">Membrane</keyword>
<reference evidence="7 8" key="1">
    <citation type="submission" date="2021-03" db="EMBL/GenBank/DDBJ databases">
        <title>Complete Genome Sequence Data of Xenorhabdus budapestensis strain C72, a Candidate Biological Control Agent, from China.</title>
        <authorList>
            <person name="LI B."/>
            <person name="WANG S."/>
            <person name="QIU D."/>
        </authorList>
    </citation>
    <scope>NUCLEOTIDE SEQUENCE [LARGE SCALE GENOMIC DNA]</scope>
    <source>
        <strain evidence="7 8">C-7-2</strain>
    </source>
</reference>
<feature type="transmembrane region" description="Helical" evidence="6">
    <location>
        <begin position="66"/>
        <end position="83"/>
    </location>
</feature>
<keyword evidence="8" id="KW-1185">Reference proteome</keyword>
<comment type="similarity">
    <text evidence="2">Belongs to the CbiQ family.</text>
</comment>